<dbReference type="Proteomes" id="UP000198773">
    <property type="component" value="Unassembled WGS sequence"/>
</dbReference>
<sequence length="61" mass="6961">MVAEGVESSAQLRILRQHHCDLAQGFYFAKAIPEPELLRFLQEKFRDGYWLGSGKMETSSS</sequence>
<dbReference type="EMBL" id="FNRM01000003">
    <property type="protein sequence ID" value="SEA45830.1"/>
    <property type="molecule type" value="Genomic_DNA"/>
</dbReference>
<dbReference type="PANTHER" id="PTHR33121">
    <property type="entry name" value="CYCLIC DI-GMP PHOSPHODIESTERASE PDEF"/>
    <property type="match status" value="1"/>
</dbReference>
<dbReference type="InterPro" id="IPR050706">
    <property type="entry name" value="Cyclic-di-GMP_PDE-like"/>
</dbReference>
<proteinExistence type="predicted"/>
<keyword evidence="3" id="KW-1185">Reference proteome</keyword>
<evidence type="ECO:0000313" key="3">
    <source>
        <dbReference type="Proteomes" id="UP000198773"/>
    </source>
</evidence>
<dbReference type="InterPro" id="IPR001633">
    <property type="entry name" value="EAL_dom"/>
</dbReference>
<dbReference type="SUPFAM" id="SSF141868">
    <property type="entry name" value="EAL domain-like"/>
    <property type="match status" value="1"/>
</dbReference>
<accession>A0A1H4BCG3</accession>
<dbReference type="PROSITE" id="PS50883">
    <property type="entry name" value="EAL"/>
    <property type="match status" value="1"/>
</dbReference>
<gene>
    <name evidence="2" type="ORF">SAMN04488051_103288</name>
</gene>
<dbReference type="Pfam" id="PF00563">
    <property type="entry name" value="EAL"/>
    <property type="match status" value="1"/>
</dbReference>
<dbReference type="STRING" id="152573.SAMN04488051_103288"/>
<dbReference type="Gene3D" id="3.20.20.450">
    <property type="entry name" value="EAL domain"/>
    <property type="match status" value="1"/>
</dbReference>
<protein>
    <submittedName>
        <fullName evidence="2">EAL domain-containing protein</fullName>
    </submittedName>
</protein>
<evidence type="ECO:0000313" key="2">
    <source>
        <dbReference type="EMBL" id="SEA45830.1"/>
    </source>
</evidence>
<dbReference type="PANTHER" id="PTHR33121:SF70">
    <property type="entry name" value="SIGNALING PROTEIN YKOW"/>
    <property type="match status" value="1"/>
</dbReference>
<dbReference type="AlphaFoldDB" id="A0A1H4BCG3"/>
<organism evidence="2 3">
    <name type="scientific">Alkalimonas amylolytica</name>
    <dbReference type="NCBI Taxonomy" id="152573"/>
    <lineage>
        <taxon>Bacteria</taxon>
        <taxon>Pseudomonadati</taxon>
        <taxon>Pseudomonadota</taxon>
        <taxon>Gammaproteobacteria</taxon>
        <taxon>Alkalimonas</taxon>
    </lineage>
</organism>
<reference evidence="2 3" key="1">
    <citation type="submission" date="2016-10" db="EMBL/GenBank/DDBJ databases">
        <authorList>
            <person name="de Groot N.N."/>
        </authorList>
    </citation>
    <scope>NUCLEOTIDE SEQUENCE [LARGE SCALE GENOMIC DNA]</scope>
    <source>
        <strain evidence="2 3">CGMCC 1.3430</strain>
    </source>
</reference>
<dbReference type="InterPro" id="IPR035919">
    <property type="entry name" value="EAL_sf"/>
</dbReference>
<name>A0A1H4BCG3_ALKAM</name>
<feature type="domain" description="EAL" evidence="1">
    <location>
        <begin position="1"/>
        <end position="45"/>
    </location>
</feature>
<evidence type="ECO:0000259" key="1">
    <source>
        <dbReference type="PROSITE" id="PS50883"/>
    </source>
</evidence>
<dbReference type="GO" id="GO:0071111">
    <property type="term" value="F:cyclic-guanylate-specific phosphodiesterase activity"/>
    <property type="evidence" value="ECO:0007669"/>
    <property type="project" value="InterPro"/>
</dbReference>